<dbReference type="GO" id="GO:0005525">
    <property type="term" value="F:GTP binding"/>
    <property type="evidence" value="ECO:0007669"/>
    <property type="project" value="UniProtKB-UniRule"/>
</dbReference>
<evidence type="ECO:0000256" key="9">
    <source>
        <dbReference type="SAM" id="MobiDB-lite"/>
    </source>
</evidence>
<evidence type="ECO:0000256" key="4">
    <source>
        <dbReference type="ARBA" id="ARBA00022801"/>
    </source>
</evidence>
<dbReference type="EMBL" id="DUJO01000019">
    <property type="protein sequence ID" value="HII73752.1"/>
    <property type="molecule type" value="Genomic_DNA"/>
</dbReference>
<keyword evidence="5 8" id="KW-0342">GTP-binding</keyword>
<protein>
    <recommendedName>
        <fullName evidence="8">Signal recognition particle receptor FtsY</fullName>
        <shortName evidence="8">SRP receptor</shortName>
        <ecNumber evidence="8">3.6.5.4</ecNumber>
    </recommendedName>
</protein>
<dbReference type="Proteomes" id="UP000646844">
    <property type="component" value="Unassembled WGS sequence"/>
</dbReference>
<name>A0A832T1S6_9CREN</name>
<evidence type="ECO:0000256" key="6">
    <source>
        <dbReference type="ARBA" id="ARBA00023136"/>
    </source>
</evidence>
<evidence type="ECO:0000256" key="2">
    <source>
        <dbReference type="ARBA" id="ARBA00022490"/>
    </source>
</evidence>
<dbReference type="Pfam" id="PF00448">
    <property type="entry name" value="SRP54"/>
    <property type="match status" value="1"/>
</dbReference>
<keyword evidence="2 8" id="KW-0963">Cytoplasm</keyword>
<dbReference type="Gene3D" id="3.40.50.300">
    <property type="entry name" value="P-loop containing nucleotide triphosphate hydrolases"/>
    <property type="match status" value="1"/>
</dbReference>
<keyword evidence="4 8" id="KW-0378">Hydrolase</keyword>
<dbReference type="SUPFAM" id="SSF52540">
    <property type="entry name" value="P-loop containing nucleoside triphosphate hydrolases"/>
    <property type="match status" value="1"/>
</dbReference>
<dbReference type="HAMAP" id="MF_00920">
    <property type="entry name" value="FtsY"/>
    <property type="match status" value="1"/>
</dbReference>
<dbReference type="InterPro" id="IPR000897">
    <property type="entry name" value="SRP54_GTPase_dom"/>
</dbReference>
<comment type="catalytic activity">
    <reaction evidence="8">
        <text>GTP + H2O = GDP + phosphate + H(+)</text>
        <dbReference type="Rhea" id="RHEA:19669"/>
        <dbReference type="ChEBI" id="CHEBI:15377"/>
        <dbReference type="ChEBI" id="CHEBI:15378"/>
        <dbReference type="ChEBI" id="CHEBI:37565"/>
        <dbReference type="ChEBI" id="CHEBI:43474"/>
        <dbReference type="ChEBI" id="CHEBI:58189"/>
        <dbReference type="EC" id="3.6.5.4"/>
    </reaction>
</comment>
<feature type="compositionally biased region" description="Low complexity" evidence="9">
    <location>
        <begin position="52"/>
        <end position="61"/>
    </location>
</feature>
<evidence type="ECO:0000256" key="3">
    <source>
        <dbReference type="ARBA" id="ARBA00022741"/>
    </source>
</evidence>
<sequence>MICFDKLKKAFNNLLDKIKGESKPEEEKKEETKQTAPTLQIEEAKSPRLEETQTQQKQEITNPPEGVQIVEKEEKKNIITTEEKKSRFSFFDFIKYKTIKEEDIQDILEELRYQLLESDVSYEVTEKILDDLKNAIIGKKVTRSEDLEELVTNSLKKSIEEILTKNQRIDLIEEIRKRNKKPYVIVFFGVNGVGKTTTIAKVAYLLKKNKISCIISASDTFRAAAQEQLAYHASKLEIPIVKGKYGADPASVAFDAINSAKSRNIDVVLIDTAGRMHIDEDLVSELKRIVKIAKPDLRILVLDSLAGNDALEQAKYFENNVGYDAVILTKVDADAKGGVILSLAYELNKPVIYLGVGQDYDSLIPFDAEWFIKRLFSS</sequence>
<comment type="subunit">
    <text evidence="8">Part of the signal recognition particle protein translocation system, which is composed of SRP and FtsY.</text>
</comment>
<feature type="region of interest" description="Disordered" evidence="9">
    <location>
        <begin position="18"/>
        <end position="67"/>
    </location>
</feature>
<dbReference type="EC" id="3.6.5.4" evidence="8"/>
<dbReference type="GO" id="GO:0006614">
    <property type="term" value="P:SRP-dependent cotranslational protein targeting to membrane"/>
    <property type="evidence" value="ECO:0007669"/>
    <property type="project" value="InterPro"/>
</dbReference>
<dbReference type="SMART" id="SM00382">
    <property type="entry name" value="AAA"/>
    <property type="match status" value="1"/>
</dbReference>
<organism evidence="11 12">
    <name type="scientific">Sulfurisphaera tokodaii</name>
    <dbReference type="NCBI Taxonomy" id="111955"/>
    <lineage>
        <taxon>Archaea</taxon>
        <taxon>Thermoproteota</taxon>
        <taxon>Thermoprotei</taxon>
        <taxon>Sulfolobales</taxon>
        <taxon>Sulfolobaceae</taxon>
        <taxon>Sulfurisphaera</taxon>
    </lineage>
</organism>
<keyword evidence="7 8" id="KW-0675">Receptor</keyword>
<reference evidence="11" key="1">
    <citation type="journal article" date="2020" name="bioRxiv">
        <title>A rank-normalized archaeal taxonomy based on genome phylogeny resolves widespread incomplete and uneven classifications.</title>
        <authorList>
            <person name="Rinke C."/>
            <person name="Chuvochina M."/>
            <person name="Mussig A.J."/>
            <person name="Chaumeil P.-A."/>
            <person name="Waite D.W."/>
            <person name="Whitman W.B."/>
            <person name="Parks D.H."/>
            <person name="Hugenholtz P."/>
        </authorList>
    </citation>
    <scope>NUCLEOTIDE SEQUENCE</scope>
    <source>
        <strain evidence="11">UBA8838</strain>
    </source>
</reference>
<feature type="binding site" evidence="8">
    <location>
        <begin position="189"/>
        <end position="196"/>
    </location>
    <ligand>
        <name>GTP</name>
        <dbReference type="ChEBI" id="CHEBI:37565"/>
    </ligand>
</feature>
<dbReference type="InterPro" id="IPR013822">
    <property type="entry name" value="Signal_recog_particl_SRP54_hlx"/>
</dbReference>
<dbReference type="FunFam" id="3.40.50.300:FF:000053">
    <property type="entry name" value="Signal recognition particle receptor FtsY"/>
    <property type="match status" value="1"/>
</dbReference>
<comment type="function">
    <text evidence="8">Involved in targeting and insertion of nascent membrane proteins into the cytoplasmic membrane. Acts as a receptor for the complex formed by the signal recognition particle (SRP) and the ribosome-nascent chain (RNC).</text>
</comment>
<evidence type="ECO:0000256" key="7">
    <source>
        <dbReference type="ARBA" id="ARBA00023170"/>
    </source>
</evidence>
<keyword evidence="6 8" id="KW-0472">Membrane</keyword>
<evidence type="ECO:0000256" key="8">
    <source>
        <dbReference type="HAMAP-Rule" id="MF_00920"/>
    </source>
</evidence>
<feature type="compositionally biased region" description="Basic and acidic residues" evidence="9">
    <location>
        <begin position="42"/>
        <end position="51"/>
    </location>
</feature>
<dbReference type="SMART" id="SM00963">
    <property type="entry name" value="SRP54_N"/>
    <property type="match status" value="1"/>
</dbReference>
<dbReference type="PROSITE" id="PS00300">
    <property type="entry name" value="SRP54"/>
    <property type="match status" value="1"/>
</dbReference>
<proteinExistence type="inferred from homology"/>
<dbReference type="NCBIfam" id="TIGR00064">
    <property type="entry name" value="ftsY"/>
    <property type="match status" value="1"/>
</dbReference>
<comment type="caution">
    <text evidence="11">The sequence shown here is derived from an EMBL/GenBank/DDBJ whole genome shotgun (WGS) entry which is preliminary data.</text>
</comment>
<comment type="subcellular location">
    <subcellularLocation>
        <location evidence="8">Cell membrane</location>
        <topology evidence="8">Peripheral membrane protein</topology>
        <orientation evidence="8">Cytoplasmic side</orientation>
    </subcellularLocation>
    <subcellularLocation>
        <location evidence="8">Cytoplasm</location>
    </subcellularLocation>
</comment>
<evidence type="ECO:0000256" key="1">
    <source>
        <dbReference type="ARBA" id="ARBA00022475"/>
    </source>
</evidence>
<dbReference type="GO" id="GO:0003924">
    <property type="term" value="F:GTPase activity"/>
    <property type="evidence" value="ECO:0007669"/>
    <property type="project" value="UniProtKB-UniRule"/>
</dbReference>
<dbReference type="Gene3D" id="1.20.120.140">
    <property type="entry name" value="Signal recognition particle SRP54, nucleotide-binding domain"/>
    <property type="match status" value="1"/>
</dbReference>
<feature type="compositionally biased region" description="Basic and acidic residues" evidence="9">
    <location>
        <begin position="18"/>
        <end position="33"/>
    </location>
</feature>
<dbReference type="InterPro" id="IPR027417">
    <property type="entry name" value="P-loop_NTPase"/>
</dbReference>
<dbReference type="InterPro" id="IPR004390">
    <property type="entry name" value="SR_rcpt_FtsY"/>
</dbReference>
<dbReference type="GO" id="GO:0005047">
    <property type="term" value="F:signal recognition particle binding"/>
    <property type="evidence" value="ECO:0007669"/>
    <property type="project" value="TreeGrafter"/>
</dbReference>
<dbReference type="AlphaFoldDB" id="A0A832T1S6"/>
<comment type="similarity">
    <text evidence="8">Belongs to the GTP-binding SRP family. FtsY subfamily.</text>
</comment>
<feature type="binding site" evidence="8">
    <location>
        <begin position="329"/>
        <end position="332"/>
    </location>
    <ligand>
        <name>GTP</name>
        <dbReference type="ChEBI" id="CHEBI:37565"/>
    </ligand>
</feature>
<dbReference type="InterPro" id="IPR042101">
    <property type="entry name" value="SRP54_N_sf"/>
</dbReference>
<evidence type="ECO:0000313" key="12">
    <source>
        <dbReference type="Proteomes" id="UP000646844"/>
    </source>
</evidence>
<keyword evidence="1 8" id="KW-1003">Cell membrane</keyword>
<evidence type="ECO:0000313" key="11">
    <source>
        <dbReference type="EMBL" id="HII73752.1"/>
    </source>
</evidence>
<dbReference type="PANTHER" id="PTHR43134:SF1">
    <property type="entry name" value="SIGNAL RECOGNITION PARTICLE RECEPTOR SUBUNIT ALPHA"/>
    <property type="match status" value="1"/>
</dbReference>
<gene>
    <name evidence="8 11" type="primary">ftsY</name>
    <name evidence="11" type="ORF">HA332_05065</name>
</gene>
<dbReference type="SMART" id="SM00962">
    <property type="entry name" value="SRP54"/>
    <property type="match status" value="1"/>
</dbReference>
<dbReference type="SUPFAM" id="SSF47364">
    <property type="entry name" value="Domain of the SRP/SRP receptor G-proteins"/>
    <property type="match status" value="1"/>
</dbReference>
<dbReference type="PANTHER" id="PTHR43134">
    <property type="entry name" value="SIGNAL RECOGNITION PARTICLE RECEPTOR SUBUNIT ALPHA"/>
    <property type="match status" value="1"/>
</dbReference>
<dbReference type="CDD" id="cd17874">
    <property type="entry name" value="FtsY"/>
    <property type="match status" value="1"/>
</dbReference>
<dbReference type="GO" id="GO:0005886">
    <property type="term" value="C:plasma membrane"/>
    <property type="evidence" value="ECO:0007669"/>
    <property type="project" value="UniProtKB-SubCell"/>
</dbReference>
<feature type="binding site" evidence="8">
    <location>
        <begin position="271"/>
        <end position="275"/>
    </location>
    <ligand>
        <name>GTP</name>
        <dbReference type="ChEBI" id="CHEBI:37565"/>
    </ligand>
</feature>
<dbReference type="InterPro" id="IPR036225">
    <property type="entry name" value="SRP/SRP_N"/>
</dbReference>
<dbReference type="InterPro" id="IPR003593">
    <property type="entry name" value="AAA+_ATPase"/>
</dbReference>
<feature type="domain" description="SRP54-type proteins GTP-binding" evidence="10">
    <location>
        <begin position="350"/>
        <end position="363"/>
    </location>
</feature>
<keyword evidence="3 8" id="KW-0547">Nucleotide-binding</keyword>
<dbReference type="GO" id="GO:0005737">
    <property type="term" value="C:cytoplasm"/>
    <property type="evidence" value="ECO:0007669"/>
    <property type="project" value="UniProtKB-SubCell"/>
</dbReference>
<dbReference type="Pfam" id="PF02881">
    <property type="entry name" value="SRP54_N"/>
    <property type="match status" value="1"/>
</dbReference>
<accession>A0A832T1S6</accession>
<evidence type="ECO:0000256" key="5">
    <source>
        <dbReference type="ARBA" id="ARBA00023134"/>
    </source>
</evidence>
<evidence type="ECO:0000259" key="10">
    <source>
        <dbReference type="PROSITE" id="PS00300"/>
    </source>
</evidence>